<dbReference type="InterPro" id="IPR043129">
    <property type="entry name" value="ATPase_NBD"/>
</dbReference>
<comment type="caution">
    <text evidence="2">The sequence shown here is derived from an EMBL/GenBank/DDBJ whole genome shotgun (WGS) entry which is preliminary data.</text>
</comment>
<dbReference type="InterPro" id="IPR003494">
    <property type="entry name" value="SHS2_FtsA"/>
</dbReference>
<dbReference type="SUPFAM" id="SSF53067">
    <property type="entry name" value="Actin-like ATPase domain"/>
    <property type="match status" value="2"/>
</dbReference>
<name>A0A3R9PAW5_9BACI</name>
<organism evidence="2 3">
    <name type="scientific">Salibacterium salarium</name>
    <dbReference type="NCBI Taxonomy" id="284579"/>
    <lineage>
        <taxon>Bacteria</taxon>
        <taxon>Bacillati</taxon>
        <taxon>Bacillota</taxon>
        <taxon>Bacilli</taxon>
        <taxon>Bacillales</taxon>
        <taxon>Bacillaceae</taxon>
    </lineage>
</organism>
<keyword evidence="2" id="KW-0131">Cell cycle</keyword>
<accession>A0A3R9PAW5</accession>
<dbReference type="SMART" id="SM00842">
    <property type="entry name" value="FtsA"/>
    <property type="match status" value="1"/>
</dbReference>
<dbReference type="Gene3D" id="3.30.420.40">
    <property type="match status" value="2"/>
</dbReference>
<dbReference type="EMBL" id="RBVX01000004">
    <property type="protein sequence ID" value="RSL34249.1"/>
    <property type="molecule type" value="Genomic_DNA"/>
</dbReference>
<dbReference type="Proteomes" id="UP000275076">
    <property type="component" value="Unassembled WGS sequence"/>
</dbReference>
<reference evidence="2 3" key="1">
    <citation type="submission" date="2018-10" db="EMBL/GenBank/DDBJ databases">
        <title>Draft genome sequence of Bacillus salarius IM0101, isolated from a hypersaline soil in Inner Mongolia, China.</title>
        <authorList>
            <person name="Yamprayoonswat W."/>
            <person name="Boonvisut S."/>
            <person name="Jumpathong W."/>
            <person name="Sittihan S."/>
            <person name="Ruangsuj P."/>
            <person name="Wanthongcharoen S."/>
            <person name="Thongpramul N."/>
            <person name="Pimmason S."/>
            <person name="Yu B."/>
            <person name="Yasawong M."/>
        </authorList>
    </citation>
    <scope>NUCLEOTIDE SEQUENCE [LARGE SCALE GENOMIC DNA]</scope>
    <source>
        <strain evidence="2 3">IM0101</strain>
    </source>
</reference>
<protein>
    <submittedName>
        <fullName evidence="2">Cell division protein FtsA</fullName>
    </submittedName>
</protein>
<evidence type="ECO:0000313" key="3">
    <source>
        <dbReference type="Proteomes" id="UP000275076"/>
    </source>
</evidence>
<feature type="domain" description="SHS2" evidence="1">
    <location>
        <begin position="8"/>
        <end position="207"/>
    </location>
</feature>
<dbReference type="GO" id="GO:0051301">
    <property type="term" value="P:cell division"/>
    <property type="evidence" value="ECO:0007669"/>
    <property type="project" value="UniProtKB-KW"/>
</dbReference>
<evidence type="ECO:0000259" key="1">
    <source>
        <dbReference type="SMART" id="SM00842"/>
    </source>
</evidence>
<dbReference type="RefSeq" id="WP_125555071.1">
    <property type="nucleotide sequence ID" value="NZ_RBVX01000004.1"/>
</dbReference>
<dbReference type="PANTHER" id="PTHR32432">
    <property type="entry name" value="CELL DIVISION PROTEIN FTSA-RELATED"/>
    <property type="match status" value="1"/>
</dbReference>
<dbReference type="AlphaFoldDB" id="A0A3R9PAW5"/>
<keyword evidence="2" id="KW-0132">Cell division</keyword>
<keyword evidence="3" id="KW-1185">Reference proteome</keyword>
<gene>
    <name evidence="2" type="ORF">D7Z54_06745</name>
</gene>
<dbReference type="CDD" id="cd24004">
    <property type="entry name" value="ASKHA_NBD_PilM-like"/>
    <property type="match status" value="1"/>
</dbReference>
<proteinExistence type="predicted"/>
<dbReference type="InterPro" id="IPR050696">
    <property type="entry name" value="FtsA/MreB"/>
</dbReference>
<dbReference type="PANTHER" id="PTHR32432:SF3">
    <property type="entry name" value="ETHANOLAMINE UTILIZATION PROTEIN EUTJ"/>
    <property type="match status" value="1"/>
</dbReference>
<sequence>MKDNEETLFALDIGTRSVTGLILKRTNDEFELMDVETREHKERSMMDGQIHNIVAVAELLEEIKMTLEERHGKLEKVCVAAAGRSLKTERGAMELDISSQSSVYQQDVTPLELGAVQSAQHKLAFETEEREDKSFRYHCVGYSVIAYYLDGEEMGSLIDQSGQTASVEVIATFLPKVVVESLISALQRAHLVLEALTLEPIAAINVLIPPSMRRLNVALVDIGAGTSDIAITDLSTVTAYGMVPIAGDEVTEALSDQFLLDFPDAERVKRDLSSKEDVSIMDILGIETMYPPEEVLQPIRPVIQQLAAEISSEIMTLNRKVPKAVMLVGGGSMTPEIGIQLSEALGLPENRVAIRDIDAIKNLSYSDIQPGPELVTPVGIAIAAKEHPVEYMPVTVNGDSLRLFDVKSLTVGDAVLASGLSIPKLYGKPGAAIVVTLNERVVSIPGSRGDAPSIQKNGEPSDLKDTIAAKDNITITEGRHGEPAEATFQDLLDEPPELQITVNDEHIVVPPLYVKNGEPTTPHVELQDRDRLECRLPSSISEIWAAMNWEKPQSNEAVIYLDNKAVRPASLKNECTINGKPANMNHTVKSGDSIWFKESYTTDITIRELLEQEGIHPDITKHIRFNQEEIAMKKNMLDIEKNGTEASLEDSVSHEDYVKTARNVSSSTFIVQDVFHYVTVDLSGSANKKWDLTQNGIPAAFTDEIKEGDHIELILTDKNQADTEKRSAD</sequence>
<evidence type="ECO:0000313" key="2">
    <source>
        <dbReference type="EMBL" id="RSL34249.1"/>
    </source>
</evidence>
<dbReference type="Pfam" id="PF14450">
    <property type="entry name" value="FtsA"/>
    <property type="match status" value="1"/>
</dbReference>
<dbReference type="OrthoDB" id="9768127at2"/>